<keyword evidence="7" id="KW-0677">Repeat</keyword>
<evidence type="ECO:0000313" key="14">
    <source>
        <dbReference type="Proteomes" id="UP001219933"/>
    </source>
</evidence>
<dbReference type="GO" id="GO:0004794">
    <property type="term" value="F:threonine deaminase activity"/>
    <property type="evidence" value="ECO:0007669"/>
    <property type="project" value="UniProtKB-UniRule"/>
</dbReference>
<dbReference type="InterPro" id="IPR036052">
    <property type="entry name" value="TrpB-like_PALP_sf"/>
</dbReference>
<comment type="similarity">
    <text evidence="4 11">Belongs to the serine/threonine dehydratase family.</text>
</comment>
<evidence type="ECO:0000256" key="9">
    <source>
        <dbReference type="ARBA" id="ARBA00023239"/>
    </source>
</evidence>
<dbReference type="CDD" id="cd04907">
    <property type="entry name" value="ACT_ThrD-I_2"/>
    <property type="match status" value="1"/>
</dbReference>
<dbReference type="GO" id="GO:0006565">
    <property type="term" value="P:L-serine catabolic process"/>
    <property type="evidence" value="ECO:0007669"/>
    <property type="project" value="TreeGrafter"/>
</dbReference>
<dbReference type="InterPro" id="IPR045865">
    <property type="entry name" value="ACT-like_dom_sf"/>
</dbReference>
<evidence type="ECO:0000256" key="5">
    <source>
        <dbReference type="ARBA" id="ARBA00022605"/>
    </source>
</evidence>
<dbReference type="AlphaFoldDB" id="A0AAF0ETN3"/>
<dbReference type="Gene3D" id="3.40.50.1100">
    <property type="match status" value="2"/>
</dbReference>
<keyword evidence="14" id="KW-1185">Reference proteome</keyword>
<dbReference type="SUPFAM" id="SSF55021">
    <property type="entry name" value="ACT-like"/>
    <property type="match status" value="1"/>
</dbReference>
<name>A0AAF0ETN3_9BASI</name>
<evidence type="ECO:0000256" key="11">
    <source>
        <dbReference type="RuleBase" id="RU362012"/>
    </source>
</evidence>
<dbReference type="InterPro" id="IPR005787">
    <property type="entry name" value="Thr_deHydtase_biosynth"/>
</dbReference>
<dbReference type="PROSITE" id="PS00165">
    <property type="entry name" value="DEHYDRATASE_SER_THR"/>
    <property type="match status" value="1"/>
</dbReference>
<evidence type="ECO:0000256" key="3">
    <source>
        <dbReference type="ARBA" id="ARBA00004810"/>
    </source>
</evidence>
<comment type="catalytic activity">
    <reaction evidence="1 11">
        <text>L-threonine = 2-oxobutanoate + NH4(+)</text>
        <dbReference type="Rhea" id="RHEA:22108"/>
        <dbReference type="ChEBI" id="CHEBI:16763"/>
        <dbReference type="ChEBI" id="CHEBI:28938"/>
        <dbReference type="ChEBI" id="CHEBI:57926"/>
        <dbReference type="EC" id="4.3.1.19"/>
    </reaction>
</comment>
<dbReference type="PANTHER" id="PTHR48078">
    <property type="entry name" value="THREONINE DEHYDRATASE, MITOCHONDRIAL-RELATED"/>
    <property type="match status" value="1"/>
</dbReference>
<dbReference type="InterPro" id="IPR000634">
    <property type="entry name" value="Ser/Thr_deHydtase_PyrdxlP-BS"/>
</dbReference>
<dbReference type="Gene3D" id="3.40.1020.10">
    <property type="entry name" value="Biosynthetic Threonine Deaminase, Domain 3"/>
    <property type="match status" value="1"/>
</dbReference>
<feature type="domain" description="ACT-like" evidence="12">
    <location>
        <begin position="487"/>
        <end position="558"/>
    </location>
</feature>
<dbReference type="InterPro" id="IPR038110">
    <property type="entry name" value="TD_ACT-like_sf"/>
</dbReference>
<keyword evidence="6 11" id="KW-0412">Isoleucine biosynthesis</keyword>
<evidence type="ECO:0000256" key="2">
    <source>
        <dbReference type="ARBA" id="ARBA00001933"/>
    </source>
</evidence>
<evidence type="ECO:0000256" key="4">
    <source>
        <dbReference type="ARBA" id="ARBA00010869"/>
    </source>
</evidence>
<evidence type="ECO:0000256" key="7">
    <source>
        <dbReference type="ARBA" id="ARBA00022737"/>
    </source>
</evidence>
<dbReference type="Pfam" id="PF00291">
    <property type="entry name" value="PALP"/>
    <property type="match status" value="1"/>
</dbReference>
<keyword evidence="8 11" id="KW-0663">Pyridoxal phosphate</keyword>
<evidence type="ECO:0000256" key="6">
    <source>
        <dbReference type="ARBA" id="ARBA00022624"/>
    </source>
</evidence>
<gene>
    <name evidence="13" type="primary">ILV1</name>
    <name evidence="13" type="ORF">MCUN1_003448</name>
</gene>
<dbReference type="PROSITE" id="PS51672">
    <property type="entry name" value="ACT_LIKE"/>
    <property type="match status" value="1"/>
</dbReference>
<dbReference type="NCBIfam" id="TIGR01124">
    <property type="entry name" value="ilvA_2Cterm"/>
    <property type="match status" value="1"/>
</dbReference>
<dbReference type="CDD" id="cd01562">
    <property type="entry name" value="Thr-dehyd"/>
    <property type="match status" value="1"/>
</dbReference>
<dbReference type="NCBIfam" id="NF006674">
    <property type="entry name" value="PRK09224.1"/>
    <property type="match status" value="1"/>
</dbReference>
<keyword evidence="9 11" id="KW-0456">Lyase</keyword>
<keyword evidence="5 11" id="KW-0028">Amino-acid biosynthesis</keyword>
<organism evidence="13 14">
    <name type="scientific">Malassezia cuniculi</name>
    <dbReference type="NCBI Taxonomy" id="948313"/>
    <lineage>
        <taxon>Eukaryota</taxon>
        <taxon>Fungi</taxon>
        <taxon>Dikarya</taxon>
        <taxon>Basidiomycota</taxon>
        <taxon>Ustilaginomycotina</taxon>
        <taxon>Malasseziomycetes</taxon>
        <taxon>Malasseziales</taxon>
        <taxon>Malasseziaceae</taxon>
        <taxon>Malassezia</taxon>
    </lineage>
</organism>
<dbReference type="GO" id="GO:0003941">
    <property type="term" value="F:L-serine ammonia-lyase activity"/>
    <property type="evidence" value="ECO:0007669"/>
    <property type="project" value="TreeGrafter"/>
</dbReference>
<protein>
    <recommendedName>
        <fullName evidence="11">Threonine dehydratase</fullName>
        <ecNumber evidence="11">4.3.1.19</ecNumber>
    </recommendedName>
    <alternativeName>
        <fullName evidence="11">Threonine deaminase</fullName>
    </alternativeName>
</protein>
<dbReference type="EC" id="4.3.1.19" evidence="11"/>
<evidence type="ECO:0000259" key="12">
    <source>
        <dbReference type="PROSITE" id="PS51672"/>
    </source>
</evidence>
<dbReference type="SUPFAM" id="SSF53686">
    <property type="entry name" value="Tryptophan synthase beta subunit-like PLP-dependent enzymes"/>
    <property type="match status" value="1"/>
</dbReference>
<reference evidence="13" key="1">
    <citation type="submission" date="2023-03" db="EMBL/GenBank/DDBJ databases">
        <title>Mating type loci evolution in Malassezia.</title>
        <authorList>
            <person name="Coelho M.A."/>
        </authorList>
    </citation>
    <scope>NUCLEOTIDE SEQUENCE</scope>
    <source>
        <strain evidence="13">CBS 11721</strain>
    </source>
</reference>
<dbReference type="EMBL" id="CP119881">
    <property type="protein sequence ID" value="WFD36565.1"/>
    <property type="molecule type" value="Genomic_DNA"/>
</dbReference>
<dbReference type="InterPro" id="IPR001926">
    <property type="entry name" value="TrpB-like_PALP"/>
</dbReference>
<dbReference type="GO" id="GO:0030170">
    <property type="term" value="F:pyridoxal phosphate binding"/>
    <property type="evidence" value="ECO:0007669"/>
    <property type="project" value="InterPro"/>
</dbReference>
<dbReference type="FunFam" id="3.40.50.1100:FF:000008">
    <property type="entry name" value="L-threonine dehydratase"/>
    <property type="match status" value="1"/>
</dbReference>
<evidence type="ECO:0000313" key="13">
    <source>
        <dbReference type="EMBL" id="WFD36565.1"/>
    </source>
</evidence>
<proteinExistence type="inferred from homology"/>
<evidence type="ECO:0000256" key="10">
    <source>
        <dbReference type="ARBA" id="ARBA00023304"/>
    </source>
</evidence>
<dbReference type="PANTHER" id="PTHR48078:SF11">
    <property type="entry name" value="THREONINE DEHYDRATASE, MITOCHONDRIAL"/>
    <property type="match status" value="1"/>
</dbReference>
<dbReference type="InterPro" id="IPR050147">
    <property type="entry name" value="Ser/Thr_Dehydratase"/>
</dbReference>
<comment type="cofactor">
    <cofactor evidence="2 11">
        <name>pyridoxal 5'-phosphate</name>
        <dbReference type="ChEBI" id="CHEBI:597326"/>
    </cofactor>
</comment>
<evidence type="ECO:0000256" key="8">
    <source>
        <dbReference type="ARBA" id="ARBA00022898"/>
    </source>
</evidence>
<sequence length="569" mass="62503">MSHMSSDASSGAAGVAALYVHDKAPVEPSAALKQRYEQLPEYQRNADGTPDYLKMILGAHLYDLVKQTPLQPATRLGTRMGCEMLVKREDLQPVFSFKLRGAYNMMRQLDDDKKWKGVIACSAGNHAQGVALSGAHLSVPCIIVMPRGTPSIKWENVERLGARVVFHGNDFDEAKAECARLAEAHNLVLVPPFDDPLVIAGQGTIAQEICSQTDISKVDAVFCPVGGGGLLAGVAAYIKSVAPPHVKVIGVDTFDADALTQSLERHERFTIGDVGLFSDGTAVRLVGEECYRVAHELVDAMVRVSNDEICAAIKDMFEDTRAVSEPAGALAVAGMKRYVSEIGESAQGKRYVAILSGANTNFSRLRYVAERADLGEQKEVLLSVEIPECPGSFLTLYNEIYPRDVSEFVYRYSNGKTAHVYAAMILNGTVPDGPAPPGKSLRQREVDGVMDGLRAKGFDVIDMSNDELAKAHGRYLVGGRENVEHERLIRFEFPERPGALRRFLLGIDAGWNISLFHYRNHGGEIGRVLAGIQVPPETEDRFKKFLHELGYSYYEETDSPVVRRYLRAD</sequence>
<keyword evidence="10 11" id="KW-0100">Branched-chain amino acid biosynthesis</keyword>
<dbReference type="GO" id="GO:0009097">
    <property type="term" value="P:isoleucine biosynthetic process"/>
    <property type="evidence" value="ECO:0007669"/>
    <property type="project" value="UniProtKB-UniRule"/>
</dbReference>
<evidence type="ECO:0000256" key="1">
    <source>
        <dbReference type="ARBA" id="ARBA00001274"/>
    </source>
</evidence>
<dbReference type="GO" id="GO:0006567">
    <property type="term" value="P:L-threonine catabolic process"/>
    <property type="evidence" value="ECO:0007669"/>
    <property type="project" value="TreeGrafter"/>
</dbReference>
<dbReference type="Proteomes" id="UP001219933">
    <property type="component" value="Chromosome 5"/>
</dbReference>
<comment type="pathway">
    <text evidence="3 11">Amino-acid biosynthesis; L-isoleucine biosynthesis; 2-oxobutanoate from L-threonine: step 1/1.</text>
</comment>
<accession>A0AAF0ETN3</accession>
<dbReference type="Pfam" id="PF00585">
    <property type="entry name" value="Thr_dehydrat_C"/>
    <property type="match status" value="2"/>
</dbReference>
<dbReference type="InterPro" id="IPR001721">
    <property type="entry name" value="TD_ACT-like"/>
</dbReference>